<dbReference type="EMBL" id="MT774383">
    <property type="protein sequence ID" value="QOR58795.1"/>
    <property type="molecule type" value="Genomic_DNA"/>
</dbReference>
<dbReference type="Gene3D" id="6.10.140.1630">
    <property type="match status" value="1"/>
</dbReference>
<dbReference type="GO" id="GO:0019062">
    <property type="term" value="P:virion attachment to host cell"/>
    <property type="evidence" value="ECO:0007669"/>
    <property type="project" value="UniProtKB-KW"/>
</dbReference>
<keyword evidence="2" id="KW-0945">Host-virus interaction</keyword>
<dbReference type="RefSeq" id="YP_010110953.1">
    <property type="nucleotide sequence ID" value="NC_055876.1"/>
</dbReference>
<dbReference type="InterPro" id="IPR022741">
    <property type="entry name" value="Phage_B103_Gp8"/>
</dbReference>
<comment type="subcellular location">
    <subcellularLocation>
        <location evidence="1">Virion</location>
    </subcellularLocation>
</comment>
<keyword evidence="7" id="KW-1185">Reference proteome</keyword>
<evidence type="ECO:0000256" key="4">
    <source>
        <dbReference type="ARBA" id="ARBA00022844"/>
    </source>
</evidence>
<dbReference type="Proteomes" id="UP000593979">
    <property type="component" value="Segment"/>
</dbReference>
<evidence type="ECO:0000313" key="7">
    <source>
        <dbReference type="Proteomes" id="UP000593979"/>
    </source>
</evidence>
<dbReference type="GO" id="GO:0046718">
    <property type="term" value="P:symbiont entry into host cell"/>
    <property type="evidence" value="ECO:0007669"/>
    <property type="project" value="UniProtKB-KW"/>
</dbReference>
<proteinExistence type="predicted"/>
<evidence type="ECO:0000256" key="2">
    <source>
        <dbReference type="ARBA" id="ARBA00022581"/>
    </source>
</evidence>
<accession>A0A7M1RWI9</accession>
<evidence type="ECO:0000256" key="3">
    <source>
        <dbReference type="ARBA" id="ARBA00022804"/>
    </source>
</evidence>
<keyword evidence="3" id="KW-1161">Viral attachment to host cell</keyword>
<dbReference type="Pfam" id="PF11133">
    <property type="entry name" value="Phage_head_fibr"/>
    <property type="match status" value="1"/>
</dbReference>
<dbReference type="KEGG" id="vg:65129276"/>
<reference evidence="6 7" key="1">
    <citation type="submission" date="2020-07" db="EMBL/GenBank/DDBJ databases">
        <title>Taxonomic proposal: Crassvirales, a new order of highly abundant and diverse bacterial viruses.</title>
        <authorList>
            <person name="Shkoporov A.N."/>
            <person name="Stockdale S.R."/>
            <person name="Guerin E."/>
            <person name="Ross R.P."/>
            <person name="Hill C."/>
        </authorList>
    </citation>
    <scope>NUCLEOTIDE SEQUENCE [LARGE SCALE GENOMIC DNA]</scope>
</reference>
<evidence type="ECO:0000256" key="5">
    <source>
        <dbReference type="ARBA" id="ARBA00023296"/>
    </source>
</evidence>
<keyword evidence="4" id="KW-0946">Virion</keyword>
<evidence type="ECO:0000313" key="6">
    <source>
        <dbReference type="EMBL" id="QOR58795.1"/>
    </source>
</evidence>
<dbReference type="GO" id="GO:0044423">
    <property type="term" value="C:virion component"/>
    <property type="evidence" value="ECO:0007669"/>
    <property type="project" value="UniProtKB-KW"/>
</dbReference>
<name>A0A7M1RWI9_9CAUD</name>
<protein>
    <submittedName>
        <fullName evidence="6">Uncharacterized protein</fullName>
    </submittedName>
</protein>
<sequence>MDNIKISKFVDGLNLDKNRKKLLITFIEELIKESTESDYKLPLASNSTRGGIKSGYPQNGKNYPVQIDAQEQAYVSVPWTDNNTTYTAATASVLGLVKKGAAVAPVVTGADAAALVTKINELLTSLKNAGIIA</sequence>
<dbReference type="GeneID" id="65129276"/>
<evidence type="ECO:0000256" key="1">
    <source>
        <dbReference type="ARBA" id="ARBA00004328"/>
    </source>
</evidence>
<organism evidence="6 7">
    <name type="scientific">uncultured phage cr11_1</name>
    <dbReference type="NCBI Taxonomy" id="2772067"/>
    <lineage>
        <taxon>Viruses</taxon>
        <taxon>Duplodnaviria</taxon>
        <taxon>Heunggongvirae</taxon>
        <taxon>Uroviricota</taxon>
        <taxon>Caudoviricetes</taxon>
        <taxon>Crassvirales</taxon>
        <taxon>Intestiviridae</taxon>
        <taxon>Crudevirinae</taxon>
        <taxon>Delmidovirus</taxon>
        <taxon>Delmidovirus splanchnicus</taxon>
    </lineage>
</organism>
<keyword evidence="5" id="KW-1160">Virus entry into host cell</keyword>